<organism evidence="2 3">
    <name type="scientific">Colletotrichum chrysophilum</name>
    <dbReference type="NCBI Taxonomy" id="1836956"/>
    <lineage>
        <taxon>Eukaryota</taxon>
        <taxon>Fungi</taxon>
        <taxon>Dikarya</taxon>
        <taxon>Ascomycota</taxon>
        <taxon>Pezizomycotina</taxon>
        <taxon>Sordariomycetes</taxon>
        <taxon>Hypocreomycetidae</taxon>
        <taxon>Glomerellales</taxon>
        <taxon>Glomerellaceae</taxon>
        <taxon>Colletotrichum</taxon>
        <taxon>Colletotrichum gloeosporioides species complex</taxon>
    </lineage>
</organism>
<feature type="region of interest" description="Disordered" evidence="1">
    <location>
        <begin position="21"/>
        <end position="43"/>
    </location>
</feature>
<sequence>MPLSTTFPAVSPAECRFLLGGHSQEPSRPHHIINPTNKTGPVTHVRRYSPARLGTGVHSRRPLLHPLPQSQVPLPPTHHQMTQSPLRPRRGIQKWIELIHFDLRSHHKRVSYSST</sequence>
<dbReference type="Proteomes" id="UP001243330">
    <property type="component" value="Unassembled WGS sequence"/>
</dbReference>
<keyword evidence="3" id="KW-1185">Reference proteome</keyword>
<evidence type="ECO:0000313" key="2">
    <source>
        <dbReference type="EMBL" id="KAK1854954.1"/>
    </source>
</evidence>
<name>A0AAD9EKC2_9PEZI</name>
<dbReference type="EMBL" id="JAQOWY010000028">
    <property type="protein sequence ID" value="KAK1854954.1"/>
    <property type="molecule type" value="Genomic_DNA"/>
</dbReference>
<proteinExistence type="predicted"/>
<reference evidence="2" key="1">
    <citation type="submission" date="2023-01" db="EMBL/GenBank/DDBJ databases">
        <title>Colletotrichum chrysophilum M932 genome sequence.</title>
        <authorList>
            <person name="Baroncelli R."/>
        </authorList>
    </citation>
    <scope>NUCLEOTIDE SEQUENCE</scope>
    <source>
        <strain evidence="2">M932</strain>
    </source>
</reference>
<gene>
    <name evidence="2" type="ORF">CCHR01_02378</name>
</gene>
<accession>A0AAD9EKC2</accession>
<evidence type="ECO:0000256" key="1">
    <source>
        <dbReference type="SAM" id="MobiDB-lite"/>
    </source>
</evidence>
<dbReference type="AlphaFoldDB" id="A0AAD9EKC2"/>
<protein>
    <submittedName>
        <fullName evidence="2">Uncharacterized protein</fullName>
    </submittedName>
</protein>
<evidence type="ECO:0000313" key="3">
    <source>
        <dbReference type="Proteomes" id="UP001243330"/>
    </source>
</evidence>
<comment type="caution">
    <text evidence="2">The sequence shown here is derived from an EMBL/GenBank/DDBJ whole genome shotgun (WGS) entry which is preliminary data.</text>
</comment>
<feature type="region of interest" description="Disordered" evidence="1">
    <location>
        <begin position="55"/>
        <end position="87"/>
    </location>
</feature>